<evidence type="ECO:0000313" key="5">
    <source>
        <dbReference type="EMBL" id="GCF95567.1"/>
    </source>
</evidence>
<evidence type="ECO:0000256" key="1">
    <source>
        <dbReference type="ARBA" id="ARBA00023125"/>
    </source>
</evidence>
<dbReference type="PANTHER" id="PTHR46558">
    <property type="entry name" value="TRACRIPTIONAL REGULATORY PROTEIN-RELATED-RELATED"/>
    <property type="match status" value="1"/>
</dbReference>
<keyword evidence="6" id="KW-1185">Reference proteome</keyword>
<accession>A0A4P5PBL7</accession>
<keyword evidence="3" id="KW-0812">Transmembrane</keyword>
<keyword evidence="3" id="KW-0472">Membrane</keyword>
<dbReference type="SUPFAM" id="SSF47413">
    <property type="entry name" value="lambda repressor-like DNA-binding domains"/>
    <property type="match status" value="1"/>
</dbReference>
<dbReference type="OrthoDB" id="4427456at2"/>
<dbReference type="EMBL" id="BJCC01000034">
    <property type="protein sequence ID" value="GCF95567.1"/>
    <property type="molecule type" value="Genomic_DNA"/>
</dbReference>
<evidence type="ECO:0000259" key="4">
    <source>
        <dbReference type="PROSITE" id="PS50943"/>
    </source>
</evidence>
<feature type="transmembrane region" description="Helical" evidence="3">
    <location>
        <begin position="84"/>
        <end position="107"/>
    </location>
</feature>
<keyword evidence="3" id="KW-1133">Transmembrane helix</keyword>
<sequence length="262" mass="30419">MDIGKIIKEKRIEKNMTQEDLAQKFFVTRQLISKWENGKSYPDLEQVVQLSDLFEISLESLLREDTEMVQELSFDSKRKKWFKVLIASLVGVLLVGIVGFFGVVWWIDDVSLAKDDIEVTKISKTVLPEKQVTIPRTGEVITLPEDVEYTIYFESKRWLIHLPKSIVAEKWRGDDDNLLIFLRGEHHLYSFNRKSKLMIKSEREQNVLDPDLNIGKSIYLENVEKLKKFRASDGFPSVSDHGDKLYDRQDLENLPNSSANNP</sequence>
<dbReference type="Pfam" id="PF01381">
    <property type="entry name" value="HTH_3"/>
    <property type="match status" value="1"/>
</dbReference>
<dbReference type="InterPro" id="IPR010982">
    <property type="entry name" value="Lambda_DNA-bd_dom_sf"/>
</dbReference>
<comment type="caution">
    <text evidence="5">The sequence shown here is derived from an EMBL/GenBank/DDBJ whole genome shotgun (WGS) entry which is preliminary data.</text>
</comment>
<feature type="domain" description="HTH cro/C1-type" evidence="4">
    <location>
        <begin position="7"/>
        <end position="61"/>
    </location>
</feature>
<evidence type="ECO:0000313" key="6">
    <source>
        <dbReference type="Proteomes" id="UP000290567"/>
    </source>
</evidence>
<dbReference type="PROSITE" id="PS50943">
    <property type="entry name" value="HTH_CROC1"/>
    <property type="match status" value="1"/>
</dbReference>
<dbReference type="Proteomes" id="UP000290567">
    <property type="component" value="Unassembled WGS sequence"/>
</dbReference>
<name>A0A4P5PBL7_9ENTE</name>
<evidence type="ECO:0000256" key="3">
    <source>
        <dbReference type="SAM" id="Phobius"/>
    </source>
</evidence>
<dbReference type="InterPro" id="IPR001387">
    <property type="entry name" value="Cro/C1-type_HTH"/>
</dbReference>
<proteinExistence type="predicted"/>
<dbReference type="PANTHER" id="PTHR46558:SF15">
    <property type="entry name" value="HELIX-TURN-HELIX DOMAIN PROTEIN"/>
    <property type="match status" value="1"/>
</dbReference>
<organism evidence="5 6">
    <name type="scientific">Enterococcus florum</name>
    <dbReference type="NCBI Taxonomy" id="2480627"/>
    <lineage>
        <taxon>Bacteria</taxon>
        <taxon>Bacillati</taxon>
        <taxon>Bacillota</taxon>
        <taxon>Bacilli</taxon>
        <taxon>Lactobacillales</taxon>
        <taxon>Enterococcaceae</taxon>
        <taxon>Enterococcus</taxon>
    </lineage>
</organism>
<reference evidence="6" key="1">
    <citation type="submission" date="2019-02" db="EMBL/GenBank/DDBJ databases">
        <title>Draft genome sequence of Enterococcus sp. Gos25-1.</title>
        <authorList>
            <person name="Tanaka N."/>
            <person name="Shiwa Y."/>
            <person name="Fujita N."/>
        </authorList>
    </citation>
    <scope>NUCLEOTIDE SEQUENCE [LARGE SCALE GENOMIC DNA]</scope>
    <source>
        <strain evidence="6">Gos25-1</strain>
    </source>
</reference>
<feature type="region of interest" description="Disordered" evidence="2">
    <location>
        <begin position="232"/>
        <end position="262"/>
    </location>
</feature>
<gene>
    <name evidence="5" type="ORF">NRIC_34580</name>
</gene>
<evidence type="ECO:0000256" key="2">
    <source>
        <dbReference type="SAM" id="MobiDB-lite"/>
    </source>
</evidence>
<keyword evidence="1" id="KW-0238">DNA-binding</keyword>
<protein>
    <recommendedName>
        <fullName evidence="4">HTH cro/C1-type domain-containing protein</fullName>
    </recommendedName>
</protein>
<dbReference type="SMART" id="SM00530">
    <property type="entry name" value="HTH_XRE"/>
    <property type="match status" value="1"/>
</dbReference>
<feature type="compositionally biased region" description="Basic and acidic residues" evidence="2">
    <location>
        <begin position="240"/>
        <end position="251"/>
    </location>
</feature>
<dbReference type="GO" id="GO:0003677">
    <property type="term" value="F:DNA binding"/>
    <property type="evidence" value="ECO:0007669"/>
    <property type="project" value="UniProtKB-KW"/>
</dbReference>
<dbReference type="AlphaFoldDB" id="A0A4P5PBL7"/>
<dbReference type="RefSeq" id="WP_146623946.1">
    <property type="nucleotide sequence ID" value="NZ_BJCC01000034.1"/>
</dbReference>
<dbReference type="CDD" id="cd00093">
    <property type="entry name" value="HTH_XRE"/>
    <property type="match status" value="1"/>
</dbReference>
<dbReference type="Gene3D" id="1.10.260.40">
    <property type="entry name" value="lambda repressor-like DNA-binding domains"/>
    <property type="match status" value="1"/>
</dbReference>